<feature type="domain" description="R3H" evidence="3">
    <location>
        <begin position="197"/>
        <end position="260"/>
    </location>
</feature>
<organism evidence="5 6">
    <name type="scientific">Nephila pilipes</name>
    <name type="common">Giant wood spider</name>
    <name type="synonym">Nephila maculata</name>
    <dbReference type="NCBI Taxonomy" id="299642"/>
    <lineage>
        <taxon>Eukaryota</taxon>
        <taxon>Metazoa</taxon>
        <taxon>Ecdysozoa</taxon>
        <taxon>Arthropoda</taxon>
        <taxon>Chelicerata</taxon>
        <taxon>Arachnida</taxon>
        <taxon>Araneae</taxon>
        <taxon>Araneomorphae</taxon>
        <taxon>Entelegynae</taxon>
        <taxon>Araneoidea</taxon>
        <taxon>Nephilidae</taxon>
        <taxon>Nephila</taxon>
    </lineage>
</organism>
<dbReference type="EMBL" id="BMAW01113297">
    <property type="protein sequence ID" value="GFT56392.1"/>
    <property type="molecule type" value="Genomic_DNA"/>
</dbReference>
<feature type="compositionally biased region" description="Polar residues" evidence="2">
    <location>
        <begin position="363"/>
        <end position="377"/>
    </location>
</feature>
<feature type="compositionally biased region" description="Polar residues" evidence="2">
    <location>
        <begin position="340"/>
        <end position="353"/>
    </location>
</feature>
<keyword evidence="6" id="KW-1185">Reference proteome</keyword>
<gene>
    <name evidence="5" type="primary">R3HDM2</name>
    <name evidence="5" type="ORF">NPIL_573411</name>
</gene>
<dbReference type="SMART" id="SM00393">
    <property type="entry name" value="R3H"/>
    <property type="match status" value="1"/>
</dbReference>
<feature type="region of interest" description="Disordered" evidence="2">
    <location>
        <begin position="135"/>
        <end position="175"/>
    </location>
</feature>
<sequence>MEPHHSRPSRLEKQEEFEVEEEGFMLSPVTIQIEDRGNQGDEDLDDKSKDSPYAFDADDDSSSPSGKTSNPDLSPDTMDRLTETKPERRKTSSRVKLLVRSHAVHDDASPPPDLETIITNTNMLSVTNASSFATQTQSKGATNKIRLGNQSSSQGSTESSSASGLSRDSSTETYTDSSGIDLQQFIVDTLHKNQKDRLMLLKVEQDLTSLIKDNKRQSMKFPQMSSYNRMLVHRVAAFFGLDHYVDGNGTSVIVNKTKTTRIPDSRFQDFIRDELLPEEPKKSILKRDSISFEEGKEKSPERQSSTDSRRSKSFEEREEEYEKARARIFNQDEGLGESPLNRSQEGTHCSSRRSSQEDVRWPSSETRPWSSTDSDSSGRPLGSKLSSSFETDTPAQSNKGTRTFGVSAKTEAENKALLVPTKSTRPVMTKASSFGGISVLSRENSCGRSITPRITKAESFNVTTISSSPIPTIDDAPFNSQEDAAETSENPADAVSSAAITLQGATCQFSPAIISSDQTFPVVSGQPSEIQVPYIQALQDAGQQTATWQPGTKDVSKDFIAASATEQPLTWPYSTGTDILFPGVFINPQAGYQRVAFSSCQSLSVSAAEQVPSTIGHISSGTTPSSSTQTLQRPQPSSLQSQVQQSHASVNTSSPTVFYVPYISQVPSSVTHASSLAPVQSIRHQAQSTHFLAEPRPIVLFPVCYLQHTSNVHPVRHAFTTNTSQQNSQCPSQNTRLHVTNVAEVKSHASTVTSHLQSSQYIPCFPPIPCTKSGDTCTTLVTTASATVFPFGNVNVGNTGNICHATVKASFTSQPSQPSVCVQQSFMQLQTASVTLPPVYVSITSSTQSPATRTHAGGHVAAQFSSSRSQSLPVSSSSGTLNHSLNSGTPFLGYAVYAPPMQSIPSASPLTTITINQNTASAQPSQFAPAYVSAFQVLPPNVPLVANIGTNTPLSSVLRTQYPASLSTVNKVPLSFPLVKQASDPGIGEHVTLASAVPKIFEWIRFRGTSCINDLCLVGPPVQQHLGPLLLPQQPSIARFPRASISHHSPTSRPPKTRKHRSKGSNLSSATLASQSIFEGEGKHVLKIEGLPADIKRSDVEHYLESVTEIGAKIYFLQAENMKIIDENSDFIVSSSIHLVLAVFDTDTAAQNAILSIKTTKFQLRHWHCSQDSKNVKKS</sequence>
<dbReference type="InterPro" id="IPR051937">
    <property type="entry name" value="R3H_domain_containing"/>
</dbReference>
<feature type="compositionally biased region" description="Basic and acidic residues" evidence="2">
    <location>
        <begin position="77"/>
        <end position="90"/>
    </location>
</feature>
<dbReference type="InterPro" id="IPR024771">
    <property type="entry name" value="SUZ"/>
</dbReference>
<dbReference type="InterPro" id="IPR036867">
    <property type="entry name" value="R3H_dom_sf"/>
</dbReference>
<dbReference type="AlphaFoldDB" id="A0A8X6P806"/>
<dbReference type="SUPFAM" id="SSF82708">
    <property type="entry name" value="R3H domain"/>
    <property type="match status" value="1"/>
</dbReference>
<dbReference type="GO" id="GO:0003676">
    <property type="term" value="F:nucleic acid binding"/>
    <property type="evidence" value="ECO:0007669"/>
    <property type="project" value="UniProtKB-UniRule"/>
</dbReference>
<dbReference type="PANTHER" id="PTHR15672">
    <property type="entry name" value="CAMP-REGULATED PHOSPHOPROTEIN 21 RELATED R3H DOMAIN CONTAINING PROTEIN"/>
    <property type="match status" value="1"/>
</dbReference>
<feature type="domain" description="SUZ" evidence="4">
    <location>
        <begin position="261"/>
        <end position="333"/>
    </location>
</feature>
<dbReference type="PROSITE" id="PS51061">
    <property type="entry name" value="R3H"/>
    <property type="match status" value="1"/>
</dbReference>
<accession>A0A8X6P806</accession>
<dbReference type="Pfam" id="PF12752">
    <property type="entry name" value="SUZ"/>
    <property type="match status" value="1"/>
</dbReference>
<dbReference type="Proteomes" id="UP000887013">
    <property type="component" value="Unassembled WGS sequence"/>
</dbReference>
<feature type="region of interest" description="Disordered" evidence="2">
    <location>
        <begin position="1"/>
        <end position="96"/>
    </location>
</feature>
<dbReference type="InterPro" id="IPR001374">
    <property type="entry name" value="R3H_dom"/>
</dbReference>
<dbReference type="PANTHER" id="PTHR15672:SF8">
    <property type="entry name" value="PROTEIN ENCORE"/>
    <property type="match status" value="1"/>
</dbReference>
<dbReference type="OrthoDB" id="6426868at2759"/>
<feature type="region of interest" description="Disordered" evidence="2">
    <location>
        <begin position="286"/>
        <end position="407"/>
    </location>
</feature>
<feature type="region of interest" description="Disordered" evidence="2">
    <location>
        <begin position="615"/>
        <end position="646"/>
    </location>
</feature>
<feature type="compositionally biased region" description="Polar residues" evidence="2">
    <location>
        <begin position="384"/>
        <end position="401"/>
    </location>
</feature>
<proteinExistence type="predicted"/>
<feature type="compositionally biased region" description="Low complexity" evidence="2">
    <location>
        <begin position="151"/>
        <end position="168"/>
    </location>
</feature>
<evidence type="ECO:0000313" key="5">
    <source>
        <dbReference type="EMBL" id="GFT56392.1"/>
    </source>
</evidence>
<feature type="compositionally biased region" description="Polar residues" evidence="2">
    <location>
        <begin position="478"/>
        <end position="490"/>
    </location>
</feature>
<evidence type="ECO:0000313" key="6">
    <source>
        <dbReference type="Proteomes" id="UP000887013"/>
    </source>
</evidence>
<evidence type="ECO:0000259" key="4">
    <source>
        <dbReference type="PROSITE" id="PS51673"/>
    </source>
</evidence>
<dbReference type="Gene3D" id="3.30.1370.50">
    <property type="entry name" value="R3H-like domain"/>
    <property type="match status" value="1"/>
</dbReference>
<dbReference type="PROSITE" id="PS51673">
    <property type="entry name" value="SUZ"/>
    <property type="match status" value="1"/>
</dbReference>
<reference evidence="5" key="1">
    <citation type="submission" date="2020-08" db="EMBL/GenBank/DDBJ databases">
        <title>Multicomponent nature underlies the extraordinary mechanical properties of spider dragline silk.</title>
        <authorList>
            <person name="Kono N."/>
            <person name="Nakamura H."/>
            <person name="Mori M."/>
            <person name="Yoshida Y."/>
            <person name="Ohtoshi R."/>
            <person name="Malay A.D."/>
            <person name="Moran D.A.P."/>
            <person name="Tomita M."/>
            <person name="Numata K."/>
            <person name="Arakawa K."/>
        </authorList>
    </citation>
    <scope>NUCLEOTIDE SEQUENCE</scope>
</reference>
<name>A0A8X6P806_NEPPI</name>
<evidence type="ECO:0000259" key="3">
    <source>
        <dbReference type="PROSITE" id="PS51061"/>
    </source>
</evidence>
<comment type="caution">
    <text evidence="5">The sequence shown here is derived from an EMBL/GenBank/DDBJ whole genome shotgun (WGS) entry which is preliminary data.</text>
</comment>
<dbReference type="Pfam" id="PF01424">
    <property type="entry name" value="R3H"/>
    <property type="match status" value="1"/>
</dbReference>
<evidence type="ECO:0000256" key="2">
    <source>
        <dbReference type="SAM" id="MobiDB-lite"/>
    </source>
</evidence>
<dbReference type="CDD" id="cd02642">
    <property type="entry name" value="R3H_encore_like"/>
    <property type="match status" value="1"/>
</dbReference>
<protein>
    <submittedName>
        <fullName evidence="5">R3H domain-containing protein 2</fullName>
    </submittedName>
</protein>
<feature type="region of interest" description="Disordered" evidence="2">
    <location>
        <begin position="466"/>
        <end position="492"/>
    </location>
</feature>
<keyword evidence="1" id="KW-0597">Phosphoprotein</keyword>
<feature type="region of interest" description="Disordered" evidence="2">
    <location>
        <begin position="1043"/>
        <end position="1071"/>
    </location>
</feature>
<feature type="compositionally biased region" description="Basic and acidic residues" evidence="2">
    <location>
        <begin position="1"/>
        <end position="16"/>
    </location>
</feature>
<feature type="compositionally biased region" description="Basic and acidic residues" evidence="2">
    <location>
        <begin position="307"/>
        <end position="325"/>
    </location>
</feature>
<feature type="compositionally biased region" description="Basic and acidic residues" evidence="2">
    <location>
        <begin position="286"/>
        <end position="301"/>
    </location>
</feature>
<evidence type="ECO:0000256" key="1">
    <source>
        <dbReference type="ARBA" id="ARBA00022553"/>
    </source>
</evidence>